<feature type="compositionally biased region" description="Low complexity" evidence="1">
    <location>
        <begin position="160"/>
        <end position="172"/>
    </location>
</feature>
<evidence type="ECO:0000313" key="3">
    <source>
        <dbReference type="EMBL" id="KAA1100348.1"/>
    </source>
</evidence>
<dbReference type="Proteomes" id="UP000325313">
    <property type="component" value="Unassembled WGS sequence"/>
</dbReference>
<evidence type="ECO:0000313" key="5">
    <source>
        <dbReference type="Proteomes" id="UP000325313"/>
    </source>
</evidence>
<organism evidence="3 5">
    <name type="scientific">Puccinia graminis f. sp. tritici</name>
    <dbReference type="NCBI Taxonomy" id="56615"/>
    <lineage>
        <taxon>Eukaryota</taxon>
        <taxon>Fungi</taxon>
        <taxon>Dikarya</taxon>
        <taxon>Basidiomycota</taxon>
        <taxon>Pucciniomycotina</taxon>
        <taxon>Pucciniomycetes</taxon>
        <taxon>Pucciniales</taxon>
        <taxon>Pucciniaceae</taxon>
        <taxon>Puccinia</taxon>
    </lineage>
</organism>
<keyword evidence="4" id="KW-1185">Reference proteome</keyword>
<name>A0A5B0PIQ8_PUCGR</name>
<proteinExistence type="predicted"/>
<gene>
    <name evidence="2" type="ORF">PGT21_036094</name>
    <name evidence="3" type="ORF">PGTUg99_021312</name>
</gene>
<feature type="compositionally biased region" description="Polar residues" evidence="1">
    <location>
        <begin position="50"/>
        <end position="62"/>
    </location>
</feature>
<dbReference type="AlphaFoldDB" id="A0A5B0PIQ8"/>
<comment type="caution">
    <text evidence="3">The sequence shown here is derived from an EMBL/GenBank/DDBJ whole genome shotgun (WGS) entry which is preliminary data.</text>
</comment>
<sequence>MAPVTRASLRRQTPPPRDSHPQPENPKKKPTSSAKRPNLPTAGSSRVKGPQTSNQPPRTAQAPSHPHSHTRVIQTNRTPAHPRASSNHSGSGSGSHRFSHPPTSRILNPHLNAPDPLLVATRSSQLEPHSRSEFDISIPTAPPLSEPGRFSISHADTPRSTNSVSLASSDSDSLPFDELASIIASVPEDLKFFLSPNFSLKRATIKKLTRVIQYFFSGTEFPGNPHKEVFLDFFREHVRPLIDSYCQRTGEQFVETQYHHTTHVKVDHINVSQFDPNLRSSTKAILRALIHKVQPSLRTQYLNKDSLIDLFREVYDLAAVQPAPKYSVCPPPIGIPQHLAQERNDLRFALQVYHPDLFIRLECDKDELLALYELFILEDYRNEHRVREYVHYYWFDPTIPPQFLEH</sequence>
<dbReference type="EMBL" id="VDEP01000341">
    <property type="protein sequence ID" value="KAA1100348.1"/>
    <property type="molecule type" value="Genomic_DNA"/>
</dbReference>
<accession>A0A5B0PIQ8</accession>
<evidence type="ECO:0000313" key="4">
    <source>
        <dbReference type="Proteomes" id="UP000324748"/>
    </source>
</evidence>
<dbReference type="Proteomes" id="UP000324748">
    <property type="component" value="Unassembled WGS sequence"/>
</dbReference>
<feature type="compositionally biased region" description="Low complexity" evidence="1">
    <location>
        <begin position="85"/>
        <end position="96"/>
    </location>
</feature>
<reference evidence="4 5" key="1">
    <citation type="submission" date="2019-05" db="EMBL/GenBank/DDBJ databases">
        <title>Emergence of the Ug99 lineage of the wheat stem rust pathogen through somatic hybridization.</title>
        <authorList>
            <person name="Li F."/>
            <person name="Upadhyaya N.M."/>
            <person name="Sperschneider J."/>
            <person name="Matny O."/>
            <person name="Nguyen-Phuc H."/>
            <person name="Mago R."/>
            <person name="Raley C."/>
            <person name="Miller M.E."/>
            <person name="Silverstein K.A.T."/>
            <person name="Henningsen E."/>
            <person name="Hirsch C.D."/>
            <person name="Visser B."/>
            <person name="Pretorius Z.A."/>
            <person name="Steffenson B.J."/>
            <person name="Schwessinger B."/>
            <person name="Dodds P.N."/>
            <person name="Figueroa M."/>
        </authorList>
    </citation>
    <scope>NUCLEOTIDE SEQUENCE [LARGE SCALE GENOMIC DNA]</scope>
    <source>
        <strain evidence="2">21-0</strain>
        <strain evidence="3 5">Ug99</strain>
    </source>
</reference>
<protein>
    <submittedName>
        <fullName evidence="3">Uncharacterized protein</fullName>
    </submittedName>
</protein>
<dbReference type="EMBL" id="VSWC01000066">
    <property type="protein sequence ID" value="KAA1098510.1"/>
    <property type="molecule type" value="Genomic_DNA"/>
</dbReference>
<evidence type="ECO:0000256" key="1">
    <source>
        <dbReference type="SAM" id="MobiDB-lite"/>
    </source>
</evidence>
<evidence type="ECO:0000313" key="2">
    <source>
        <dbReference type="EMBL" id="KAA1098510.1"/>
    </source>
</evidence>
<dbReference type="OrthoDB" id="2511315at2759"/>
<feature type="compositionally biased region" description="Basic and acidic residues" evidence="1">
    <location>
        <begin position="17"/>
        <end position="27"/>
    </location>
</feature>
<feature type="region of interest" description="Disordered" evidence="1">
    <location>
        <begin position="1"/>
        <end position="172"/>
    </location>
</feature>